<evidence type="ECO:0000256" key="5">
    <source>
        <dbReference type="ARBA" id="ARBA00022832"/>
    </source>
</evidence>
<dbReference type="PROSITE" id="PS00737">
    <property type="entry name" value="THIOLASE_2"/>
    <property type="match status" value="1"/>
</dbReference>
<name>A0A8J8T2G3_HALGN</name>
<comment type="caution">
    <text evidence="15">The sequence shown here is derived from an EMBL/GenBank/DDBJ whole genome shotgun (WGS) entry which is preliminary data.</text>
</comment>
<evidence type="ECO:0000259" key="13">
    <source>
        <dbReference type="Pfam" id="PF00108"/>
    </source>
</evidence>
<evidence type="ECO:0000256" key="1">
    <source>
        <dbReference type="ARBA" id="ARBA00004275"/>
    </source>
</evidence>
<dbReference type="PIRSF" id="PIRSF000429">
    <property type="entry name" value="Ac-CoA_Ac_transf"/>
    <property type="match status" value="1"/>
</dbReference>
<dbReference type="InterPro" id="IPR050215">
    <property type="entry name" value="Thiolase-like_sf_Thiolase"/>
</dbReference>
<evidence type="ECO:0000256" key="10">
    <source>
        <dbReference type="ARBA" id="ARBA00024073"/>
    </source>
</evidence>
<accession>A0A8J8T2G3</accession>
<dbReference type="GO" id="GO:0003988">
    <property type="term" value="F:acetyl-CoA C-acyltransferase activity"/>
    <property type="evidence" value="ECO:0007669"/>
    <property type="project" value="UniProtKB-EC"/>
</dbReference>
<keyword evidence="16" id="KW-1185">Reference proteome</keyword>
<dbReference type="InterPro" id="IPR016039">
    <property type="entry name" value="Thiolase-like"/>
</dbReference>
<dbReference type="CDD" id="cd00751">
    <property type="entry name" value="thiolase"/>
    <property type="match status" value="1"/>
</dbReference>
<comment type="subcellular location">
    <subcellularLocation>
        <location evidence="1">Peroxisome</location>
    </subcellularLocation>
</comment>
<evidence type="ECO:0000256" key="6">
    <source>
        <dbReference type="ARBA" id="ARBA00022946"/>
    </source>
</evidence>
<sequence length="421" mass="44752">MESRSAQRLQVLESHVQPNKTLNHGKVTPKSDDDVVIVSYARTAMTKAKKGAQRETPPEAMLAPVLKDVIKKAGIDAKLIDDVCIGNCLQPGAGAHTSRIAMFLAGIPDTASLQAVNRQCSSGLQAIANIANAIRSRQIDVGIAGGVESMSLFSMDGVVDINILSQDIFDNEGARNCLMNMGMTAENVAKKYGVSRKEQDQLAVESNAKAVKAQKAGLFAQEITVYETTVKDKDGNEVKVKVDRDDGMREDTTLESLGKVRAAFDKQGSVTAGNSSQVTDGAAAVLLMRRDVANKLGLKVKGRFLGYSVNGCPPEIMGIGPAVAIPPALKKAGLTVSDIDIFEINEAFASQAVYCVNELKVPREKLNPRGGAIALGHPLGCTGSRQVSTLFSELERQGKRYGVISMCIGTGMGAAGVFERE</sequence>
<dbReference type="PANTHER" id="PTHR43853">
    <property type="entry name" value="3-KETOACYL-COA THIOLASE, PEROXISOMAL"/>
    <property type="match status" value="1"/>
</dbReference>
<dbReference type="InterPro" id="IPR002155">
    <property type="entry name" value="Thiolase"/>
</dbReference>
<dbReference type="EMBL" id="RRYP01009528">
    <property type="protein sequence ID" value="TNV79008.1"/>
    <property type="molecule type" value="Genomic_DNA"/>
</dbReference>
<dbReference type="Gene3D" id="3.40.47.10">
    <property type="match status" value="2"/>
</dbReference>
<dbReference type="SUPFAM" id="SSF53901">
    <property type="entry name" value="Thiolase-like"/>
    <property type="match status" value="2"/>
</dbReference>
<feature type="domain" description="Thiolase C-terminal" evidence="14">
    <location>
        <begin position="299"/>
        <end position="420"/>
    </location>
</feature>
<keyword evidence="9 12" id="KW-0012">Acyltransferase</keyword>
<dbReference type="Proteomes" id="UP000785679">
    <property type="component" value="Unassembled WGS sequence"/>
</dbReference>
<keyword evidence="4 12" id="KW-0808">Transferase</keyword>
<dbReference type="OrthoDB" id="5404651at2759"/>
<dbReference type="Pfam" id="PF00108">
    <property type="entry name" value="Thiolase_N"/>
    <property type="match status" value="1"/>
</dbReference>
<evidence type="ECO:0000256" key="7">
    <source>
        <dbReference type="ARBA" id="ARBA00023098"/>
    </source>
</evidence>
<dbReference type="FunFam" id="3.40.47.10:FF:000010">
    <property type="entry name" value="Acetyl-CoA acetyltransferase (Thiolase)"/>
    <property type="match status" value="1"/>
</dbReference>
<dbReference type="InterPro" id="IPR020610">
    <property type="entry name" value="Thiolase_AS"/>
</dbReference>
<feature type="active site" description="Acyl-thioester intermediate" evidence="11">
    <location>
        <position position="120"/>
    </location>
</feature>
<evidence type="ECO:0000256" key="11">
    <source>
        <dbReference type="PIRSR" id="PIRSR000429-1"/>
    </source>
</evidence>
<keyword evidence="6" id="KW-0809">Transit peptide</keyword>
<dbReference type="PROSITE" id="PS00098">
    <property type="entry name" value="THIOLASE_1"/>
    <property type="match status" value="1"/>
</dbReference>
<dbReference type="PROSITE" id="PS00099">
    <property type="entry name" value="THIOLASE_3"/>
    <property type="match status" value="1"/>
</dbReference>
<dbReference type="InterPro" id="IPR020615">
    <property type="entry name" value="Thiolase_acyl_enz_int_AS"/>
</dbReference>
<reference evidence="15" key="1">
    <citation type="submission" date="2019-06" db="EMBL/GenBank/DDBJ databases">
        <authorList>
            <person name="Zheng W."/>
        </authorList>
    </citation>
    <scope>NUCLEOTIDE SEQUENCE</scope>
    <source>
        <strain evidence="15">QDHG01</strain>
    </source>
</reference>
<comment type="similarity">
    <text evidence="3 12">Belongs to the thiolase-like superfamily. Thiolase family.</text>
</comment>
<evidence type="ECO:0000256" key="4">
    <source>
        <dbReference type="ARBA" id="ARBA00022679"/>
    </source>
</evidence>
<evidence type="ECO:0000256" key="8">
    <source>
        <dbReference type="ARBA" id="ARBA00023140"/>
    </source>
</evidence>
<feature type="active site" description="Proton acceptor" evidence="11">
    <location>
        <position position="377"/>
    </location>
</feature>
<proteinExistence type="inferred from homology"/>
<evidence type="ECO:0000256" key="3">
    <source>
        <dbReference type="ARBA" id="ARBA00010982"/>
    </source>
</evidence>
<dbReference type="PANTHER" id="PTHR43853:SF8">
    <property type="entry name" value="3-KETOACYL-COA THIOLASE, PEROXISOMAL"/>
    <property type="match status" value="1"/>
</dbReference>
<evidence type="ECO:0000256" key="9">
    <source>
        <dbReference type="ARBA" id="ARBA00023315"/>
    </source>
</evidence>
<dbReference type="NCBIfam" id="TIGR01930">
    <property type="entry name" value="AcCoA-C-Actrans"/>
    <property type="match status" value="1"/>
</dbReference>
<dbReference type="InterPro" id="IPR020616">
    <property type="entry name" value="Thiolase_N"/>
</dbReference>
<dbReference type="Pfam" id="PF02803">
    <property type="entry name" value="Thiolase_C"/>
    <property type="match status" value="1"/>
</dbReference>
<organism evidence="15 16">
    <name type="scientific">Halteria grandinella</name>
    <dbReference type="NCBI Taxonomy" id="5974"/>
    <lineage>
        <taxon>Eukaryota</taxon>
        <taxon>Sar</taxon>
        <taxon>Alveolata</taxon>
        <taxon>Ciliophora</taxon>
        <taxon>Intramacronucleata</taxon>
        <taxon>Spirotrichea</taxon>
        <taxon>Stichotrichia</taxon>
        <taxon>Sporadotrichida</taxon>
        <taxon>Halteriidae</taxon>
        <taxon>Halteria</taxon>
    </lineage>
</organism>
<evidence type="ECO:0000313" key="16">
    <source>
        <dbReference type="Proteomes" id="UP000785679"/>
    </source>
</evidence>
<dbReference type="InterPro" id="IPR020613">
    <property type="entry name" value="Thiolase_CS"/>
</dbReference>
<gene>
    <name evidence="15" type="ORF">FGO68_gene5424</name>
</gene>
<dbReference type="EC" id="2.3.1.16" evidence="10"/>
<evidence type="ECO:0000259" key="14">
    <source>
        <dbReference type="Pfam" id="PF02803"/>
    </source>
</evidence>
<feature type="domain" description="Thiolase N-terminal" evidence="13">
    <location>
        <begin position="35"/>
        <end position="291"/>
    </location>
</feature>
<comment type="pathway">
    <text evidence="2">Lipid metabolism.</text>
</comment>
<dbReference type="GO" id="GO:0010124">
    <property type="term" value="P:phenylacetate catabolic process"/>
    <property type="evidence" value="ECO:0007669"/>
    <property type="project" value="TreeGrafter"/>
</dbReference>
<keyword evidence="5" id="KW-0276">Fatty acid metabolism</keyword>
<evidence type="ECO:0000313" key="15">
    <source>
        <dbReference type="EMBL" id="TNV79008.1"/>
    </source>
</evidence>
<evidence type="ECO:0000256" key="12">
    <source>
        <dbReference type="RuleBase" id="RU003557"/>
    </source>
</evidence>
<dbReference type="AlphaFoldDB" id="A0A8J8T2G3"/>
<protein>
    <recommendedName>
        <fullName evidence="10">acetyl-CoA C-acyltransferase</fullName>
        <ecNumber evidence="10">2.3.1.16</ecNumber>
    </recommendedName>
</protein>
<dbReference type="GO" id="GO:0006635">
    <property type="term" value="P:fatty acid beta-oxidation"/>
    <property type="evidence" value="ECO:0007669"/>
    <property type="project" value="TreeGrafter"/>
</dbReference>
<feature type="active site" description="Proton acceptor" evidence="11">
    <location>
        <position position="407"/>
    </location>
</feature>
<keyword evidence="8" id="KW-0576">Peroxisome</keyword>
<dbReference type="GO" id="GO:0005777">
    <property type="term" value="C:peroxisome"/>
    <property type="evidence" value="ECO:0007669"/>
    <property type="project" value="UniProtKB-SubCell"/>
</dbReference>
<dbReference type="InterPro" id="IPR020617">
    <property type="entry name" value="Thiolase_C"/>
</dbReference>
<keyword evidence="7" id="KW-0443">Lipid metabolism</keyword>
<evidence type="ECO:0000256" key="2">
    <source>
        <dbReference type="ARBA" id="ARBA00005189"/>
    </source>
</evidence>